<dbReference type="Proteomes" id="UP001610728">
    <property type="component" value="Unassembled WGS sequence"/>
</dbReference>
<evidence type="ECO:0000256" key="1">
    <source>
        <dbReference type="SAM" id="SignalP"/>
    </source>
</evidence>
<evidence type="ECO:0000313" key="2">
    <source>
        <dbReference type="EMBL" id="KAL2890518.1"/>
    </source>
</evidence>
<sequence length="218" mass="24702">MWFSGFLPLVMMTATLFTPVTVAKEVVRYAHILGLEFYPLNNGWKLAMGPGGFVAQVYVSGVDGYMEVSYLINHNGILDNNEAILSIWERQSGFKVGRLREIKYDLILNPDDIQVLDSSFRLFGIDPDLEGNENIPQLTIERGTKLYSSSWDSMRDSTSFGSDSINICTQFIETAGFYIEAFDFGREGVNNRWVKITFGVDEHQDGDSKKERKRGLSR</sequence>
<comment type="caution">
    <text evidence="2">The sequence shown here is derived from an EMBL/GenBank/DDBJ whole genome shotgun (WGS) entry which is preliminary data.</text>
</comment>
<protein>
    <submittedName>
        <fullName evidence="2">Uncharacterized protein</fullName>
    </submittedName>
</protein>
<accession>A0ABR4MQE9</accession>
<keyword evidence="3" id="KW-1185">Reference proteome</keyword>
<dbReference type="RefSeq" id="XP_070861698.1">
    <property type="nucleotide sequence ID" value="XM_071000230.1"/>
</dbReference>
<reference evidence="2 3" key="1">
    <citation type="submission" date="2020-05" db="EMBL/GenBank/DDBJ databases">
        <title>Ceratocystis lukuohia genome.</title>
        <authorList>
            <person name="Harrington T.C."/>
            <person name="Kim K."/>
            <person name="Mayers C.G."/>
        </authorList>
    </citation>
    <scope>NUCLEOTIDE SEQUENCE [LARGE SCALE GENOMIC DNA]</scope>
    <source>
        <strain evidence="2 3">C4212</strain>
    </source>
</reference>
<proteinExistence type="predicted"/>
<dbReference type="EMBL" id="JABSNW010000002">
    <property type="protein sequence ID" value="KAL2890518.1"/>
    <property type="molecule type" value="Genomic_DNA"/>
</dbReference>
<feature type="chain" id="PRO_5047286952" evidence="1">
    <location>
        <begin position="24"/>
        <end position="218"/>
    </location>
</feature>
<organism evidence="2 3">
    <name type="scientific">Ceratocystis lukuohia</name>
    <dbReference type="NCBI Taxonomy" id="2019550"/>
    <lineage>
        <taxon>Eukaryota</taxon>
        <taxon>Fungi</taxon>
        <taxon>Dikarya</taxon>
        <taxon>Ascomycota</taxon>
        <taxon>Pezizomycotina</taxon>
        <taxon>Sordariomycetes</taxon>
        <taxon>Hypocreomycetidae</taxon>
        <taxon>Microascales</taxon>
        <taxon>Ceratocystidaceae</taxon>
        <taxon>Ceratocystis</taxon>
    </lineage>
</organism>
<dbReference type="GeneID" id="98116693"/>
<feature type="signal peptide" evidence="1">
    <location>
        <begin position="1"/>
        <end position="23"/>
    </location>
</feature>
<evidence type="ECO:0000313" key="3">
    <source>
        <dbReference type="Proteomes" id="UP001610728"/>
    </source>
</evidence>
<gene>
    <name evidence="2" type="ORF">HOO65_021060</name>
</gene>
<name>A0ABR4MQE9_9PEZI</name>
<keyword evidence="1" id="KW-0732">Signal</keyword>